<comment type="caution">
    <text evidence="2">The sequence shown here is derived from an EMBL/GenBank/DDBJ whole genome shotgun (WGS) entry which is preliminary data.</text>
</comment>
<organism evidence="2 3">
    <name type="scientific">Staurois parvus</name>
    <dbReference type="NCBI Taxonomy" id="386267"/>
    <lineage>
        <taxon>Eukaryota</taxon>
        <taxon>Metazoa</taxon>
        <taxon>Chordata</taxon>
        <taxon>Craniata</taxon>
        <taxon>Vertebrata</taxon>
        <taxon>Euteleostomi</taxon>
        <taxon>Amphibia</taxon>
        <taxon>Batrachia</taxon>
        <taxon>Anura</taxon>
        <taxon>Neobatrachia</taxon>
        <taxon>Ranoidea</taxon>
        <taxon>Ranidae</taxon>
        <taxon>Staurois</taxon>
    </lineage>
</organism>
<protein>
    <recommendedName>
        <fullName evidence="4">MFS transporter</fullName>
    </recommendedName>
</protein>
<dbReference type="EMBL" id="CATNWA010014370">
    <property type="protein sequence ID" value="CAI9571026.1"/>
    <property type="molecule type" value="Genomic_DNA"/>
</dbReference>
<evidence type="ECO:0000313" key="2">
    <source>
        <dbReference type="EMBL" id="CAI9571026.1"/>
    </source>
</evidence>
<keyword evidence="3" id="KW-1185">Reference proteome</keyword>
<keyword evidence="1" id="KW-0472">Membrane</keyword>
<proteinExistence type="predicted"/>
<gene>
    <name evidence="2" type="ORF">SPARVUS_LOCUS7179844</name>
</gene>
<evidence type="ECO:0000313" key="3">
    <source>
        <dbReference type="Proteomes" id="UP001162483"/>
    </source>
</evidence>
<evidence type="ECO:0008006" key="4">
    <source>
        <dbReference type="Google" id="ProtNLM"/>
    </source>
</evidence>
<keyword evidence="1" id="KW-0812">Transmembrane</keyword>
<sequence>MKLSKTSWYADTLRSPFTRTIDSADSWRLLRTMRADLALSFYMAYHFVAGLLLFPVASTLL</sequence>
<accession>A0ABN9DHM9</accession>
<dbReference type="Proteomes" id="UP001162483">
    <property type="component" value="Unassembled WGS sequence"/>
</dbReference>
<keyword evidence="1" id="KW-1133">Transmembrane helix</keyword>
<feature type="transmembrane region" description="Helical" evidence="1">
    <location>
        <begin position="37"/>
        <end position="57"/>
    </location>
</feature>
<reference evidence="2" key="1">
    <citation type="submission" date="2023-05" db="EMBL/GenBank/DDBJ databases">
        <authorList>
            <person name="Stuckert A."/>
        </authorList>
    </citation>
    <scope>NUCLEOTIDE SEQUENCE</scope>
</reference>
<name>A0ABN9DHM9_9NEOB</name>
<evidence type="ECO:0000256" key="1">
    <source>
        <dbReference type="SAM" id="Phobius"/>
    </source>
</evidence>